<organism evidence="5 6">
    <name type="scientific">Ahniella affigens</name>
    <dbReference type="NCBI Taxonomy" id="2021234"/>
    <lineage>
        <taxon>Bacteria</taxon>
        <taxon>Pseudomonadati</taxon>
        <taxon>Pseudomonadota</taxon>
        <taxon>Gammaproteobacteria</taxon>
        <taxon>Lysobacterales</taxon>
        <taxon>Rhodanobacteraceae</taxon>
        <taxon>Ahniella</taxon>
    </lineage>
</organism>
<dbReference type="SUPFAM" id="SSF50891">
    <property type="entry name" value="Cyclophilin-like"/>
    <property type="match status" value="1"/>
</dbReference>
<keyword evidence="3" id="KW-0067">ATP-binding</keyword>
<dbReference type="Pfam" id="PF02682">
    <property type="entry name" value="CT_C_D"/>
    <property type="match status" value="1"/>
</dbReference>
<dbReference type="AlphaFoldDB" id="A0A2P1PYD4"/>
<evidence type="ECO:0000313" key="6">
    <source>
        <dbReference type="Proteomes" id="UP000241074"/>
    </source>
</evidence>
<feature type="domain" description="Carboxyltransferase" evidence="4">
    <location>
        <begin position="6"/>
        <end position="214"/>
    </location>
</feature>
<protein>
    <recommendedName>
        <fullName evidence="4">Carboxyltransferase domain-containing protein</fullName>
    </recommendedName>
</protein>
<dbReference type="EMBL" id="CP027860">
    <property type="protein sequence ID" value="AVP99849.1"/>
    <property type="molecule type" value="Genomic_DNA"/>
</dbReference>
<dbReference type="KEGG" id="xba:C7S18_22905"/>
<dbReference type="SMART" id="SM00796">
    <property type="entry name" value="AHS1"/>
    <property type="match status" value="1"/>
</dbReference>
<keyword evidence="1" id="KW-0547">Nucleotide-binding</keyword>
<evidence type="ECO:0000256" key="3">
    <source>
        <dbReference type="ARBA" id="ARBA00022840"/>
    </source>
</evidence>
<evidence type="ECO:0000259" key="4">
    <source>
        <dbReference type="SMART" id="SM00796"/>
    </source>
</evidence>
<keyword evidence="2" id="KW-0378">Hydrolase</keyword>
<dbReference type="OrthoDB" id="9778567at2"/>
<dbReference type="PANTHER" id="PTHR34698">
    <property type="entry name" value="5-OXOPROLINASE SUBUNIT B"/>
    <property type="match status" value="1"/>
</dbReference>
<evidence type="ECO:0000313" key="5">
    <source>
        <dbReference type="EMBL" id="AVP99849.1"/>
    </source>
</evidence>
<dbReference type="InterPro" id="IPR010016">
    <property type="entry name" value="PxpB"/>
</dbReference>
<keyword evidence="6" id="KW-1185">Reference proteome</keyword>
<proteinExistence type="predicted"/>
<evidence type="ECO:0000256" key="1">
    <source>
        <dbReference type="ARBA" id="ARBA00022741"/>
    </source>
</evidence>
<dbReference type="GO" id="GO:0016787">
    <property type="term" value="F:hydrolase activity"/>
    <property type="evidence" value="ECO:0007669"/>
    <property type="project" value="UniProtKB-KW"/>
</dbReference>
<sequence>MSVRKLRVIAITERHFRLSLPAAIDLDTQRTIHALDHFLRAQDWPDRIAQWPGYADLVIEVRAGGATDALAERLESGLQHWLDLEAVDALQSSPDTQEIVWIDVDCSPANAVDLAHCAACCGLTEAAYLERFFETTFTVGLIGFQPGFPYLLGLPESLHVPRRESPRARVPAGSVAIAGAQAGIYPERSPGGWNLIGQTNVRLFDPERTPCSLLRPGMQIQFRNITGRKP</sequence>
<reference evidence="5 6" key="2">
    <citation type="submission" date="2018-03" db="EMBL/GenBank/DDBJ databases">
        <authorList>
            <person name="Keele B.F."/>
        </authorList>
    </citation>
    <scope>NUCLEOTIDE SEQUENCE [LARGE SCALE GENOMIC DNA]</scope>
    <source>
        <strain evidence="5 6">D13</strain>
    </source>
</reference>
<name>A0A2P1PYD4_9GAMM</name>
<gene>
    <name evidence="5" type="ORF">C7S18_22905</name>
</gene>
<dbReference type="InterPro" id="IPR029000">
    <property type="entry name" value="Cyclophilin-like_dom_sf"/>
</dbReference>
<dbReference type="GO" id="GO:0005524">
    <property type="term" value="F:ATP binding"/>
    <property type="evidence" value="ECO:0007669"/>
    <property type="project" value="UniProtKB-KW"/>
</dbReference>
<dbReference type="SUPFAM" id="SSF160467">
    <property type="entry name" value="PH0987 N-terminal domain-like"/>
    <property type="match status" value="1"/>
</dbReference>
<evidence type="ECO:0000256" key="2">
    <source>
        <dbReference type="ARBA" id="ARBA00022801"/>
    </source>
</evidence>
<dbReference type="Proteomes" id="UP000241074">
    <property type="component" value="Chromosome"/>
</dbReference>
<dbReference type="InterPro" id="IPR003833">
    <property type="entry name" value="CT_C_D"/>
</dbReference>
<reference evidence="5 6" key="1">
    <citation type="submission" date="2018-03" db="EMBL/GenBank/DDBJ databases">
        <title>Ahniella affigens gen. nov., sp. nov., a gammaproteobacterium isolated from sandy soil near a stream.</title>
        <authorList>
            <person name="Ko Y."/>
            <person name="Kim J.-H."/>
        </authorList>
    </citation>
    <scope>NUCLEOTIDE SEQUENCE [LARGE SCALE GENOMIC DNA]</scope>
    <source>
        <strain evidence="5 6">D13</strain>
    </source>
</reference>
<dbReference type="Gene3D" id="2.40.100.10">
    <property type="entry name" value="Cyclophilin-like"/>
    <property type="match status" value="1"/>
</dbReference>
<accession>A0A2P1PYD4</accession>
<dbReference type="PANTHER" id="PTHR34698:SF2">
    <property type="entry name" value="5-OXOPROLINASE SUBUNIT B"/>
    <property type="match status" value="1"/>
</dbReference>